<dbReference type="EMBL" id="SMKZ01000046">
    <property type="protein sequence ID" value="TDE00792.1"/>
    <property type="molecule type" value="Genomic_DNA"/>
</dbReference>
<evidence type="ECO:0000256" key="1">
    <source>
        <dbReference type="SAM" id="MobiDB-lite"/>
    </source>
</evidence>
<comment type="caution">
    <text evidence="4">The sequence shown here is derived from an EMBL/GenBank/DDBJ whole genome shotgun (WGS) entry which is preliminary data.</text>
</comment>
<sequence>MRRPGNLPAAAAVLLAAAIVVVLAAGVGPVEVVQPDWLSSRQDPPDLEPLDQPPPQELPTPLPERTRDEPPELDLPWQGVLLALLIAAAAALAVYLVRRLRPPGSGRVAPTVLGGELDELVDVADELRDGARAADAALSGGGSSGAQAVVEAWLALESAAAGSGAPRDAAQTPSEFTAALLRRHHADDAATATLLHLYQRARFAVRPDITDDDVAAARRALGAILATIGAPAPAGPR</sequence>
<dbReference type="Proteomes" id="UP000294739">
    <property type="component" value="Unassembled WGS sequence"/>
</dbReference>
<protein>
    <submittedName>
        <fullName evidence="4">DUF4129 domain-containing protein</fullName>
    </submittedName>
</protein>
<keyword evidence="5" id="KW-1185">Reference proteome</keyword>
<proteinExistence type="predicted"/>
<keyword evidence="2" id="KW-1133">Transmembrane helix</keyword>
<dbReference type="Pfam" id="PF13559">
    <property type="entry name" value="DUF4129"/>
    <property type="match status" value="1"/>
</dbReference>
<reference evidence="4 5" key="1">
    <citation type="submission" date="2019-03" db="EMBL/GenBank/DDBJ databases">
        <title>Draft genome sequences of novel Actinobacteria.</title>
        <authorList>
            <person name="Sahin N."/>
            <person name="Ay H."/>
            <person name="Saygin H."/>
        </authorList>
    </citation>
    <scope>NUCLEOTIDE SEQUENCE [LARGE SCALE GENOMIC DNA]</scope>
    <source>
        <strain evidence="4 5">5K138</strain>
    </source>
</reference>
<keyword evidence="2" id="KW-0812">Transmembrane</keyword>
<dbReference type="InParanoid" id="A0A4R5CKH4"/>
<accession>A0A4R5CKH4</accession>
<feature type="transmembrane region" description="Helical" evidence="2">
    <location>
        <begin position="75"/>
        <end position="97"/>
    </location>
</feature>
<dbReference type="AlphaFoldDB" id="A0A4R5CKH4"/>
<feature type="region of interest" description="Disordered" evidence="1">
    <location>
        <begin position="37"/>
        <end position="71"/>
    </location>
</feature>
<name>A0A4R5CKH4_9ACTN</name>
<keyword evidence="2" id="KW-0472">Membrane</keyword>
<evidence type="ECO:0000256" key="2">
    <source>
        <dbReference type="SAM" id="Phobius"/>
    </source>
</evidence>
<evidence type="ECO:0000259" key="3">
    <source>
        <dbReference type="Pfam" id="PF13559"/>
    </source>
</evidence>
<feature type="compositionally biased region" description="Pro residues" evidence="1">
    <location>
        <begin position="51"/>
        <end position="62"/>
    </location>
</feature>
<evidence type="ECO:0000313" key="5">
    <source>
        <dbReference type="Proteomes" id="UP000294739"/>
    </source>
</evidence>
<organism evidence="4 5">
    <name type="scientific">Jiangella asiatica</name>
    <dbReference type="NCBI Taxonomy" id="2530372"/>
    <lineage>
        <taxon>Bacteria</taxon>
        <taxon>Bacillati</taxon>
        <taxon>Actinomycetota</taxon>
        <taxon>Actinomycetes</taxon>
        <taxon>Jiangellales</taxon>
        <taxon>Jiangellaceae</taxon>
        <taxon>Jiangella</taxon>
    </lineage>
</organism>
<dbReference type="InterPro" id="IPR025403">
    <property type="entry name" value="TgpA-like_C"/>
</dbReference>
<feature type="domain" description="Protein-glutamine gamma-glutamyltransferase-like C-terminal" evidence="3">
    <location>
        <begin position="152"/>
        <end position="221"/>
    </location>
</feature>
<dbReference type="RefSeq" id="WP_131899541.1">
    <property type="nucleotide sequence ID" value="NZ_SMKZ01000046.1"/>
</dbReference>
<gene>
    <name evidence="4" type="ORF">E1269_24640</name>
</gene>
<evidence type="ECO:0000313" key="4">
    <source>
        <dbReference type="EMBL" id="TDE00792.1"/>
    </source>
</evidence>